<feature type="binding site" evidence="10">
    <location>
        <position position="221"/>
    </location>
    <ligand>
        <name>Mn(2+)</name>
        <dbReference type="ChEBI" id="CHEBI:29035"/>
    </ligand>
</feature>
<protein>
    <recommendedName>
        <fullName evidence="10">CRISPR-associated endonuclease Cas1</fullName>
        <ecNumber evidence="10">3.1.-.-</ecNumber>
    </recommendedName>
</protein>
<feature type="binding site" evidence="10">
    <location>
        <position position="236"/>
    </location>
    <ligand>
        <name>Mn(2+)</name>
        <dbReference type="ChEBI" id="CHEBI:29035"/>
    </ligand>
</feature>
<evidence type="ECO:0000256" key="7">
    <source>
        <dbReference type="ARBA" id="ARBA00023125"/>
    </source>
</evidence>
<dbReference type="GO" id="GO:0046872">
    <property type="term" value="F:metal ion binding"/>
    <property type="evidence" value="ECO:0007669"/>
    <property type="project" value="UniProtKB-UniRule"/>
</dbReference>
<comment type="similarity">
    <text evidence="10">Belongs to the CRISPR-associated endonuclease Cas1 family.</text>
</comment>
<dbReference type="Gene3D" id="3.100.10.20">
    <property type="entry name" value="CRISPR-associated endonuclease Cas1, N-terminal domain"/>
    <property type="match status" value="1"/>
</dbReference>
<dbReference type="AlphaFoldDB" id="A0A2M8F4S8"/>
<accession>A0A2M8F4S8</accession>
<dbReference type="Gene3D" id="1.20.120.920">
    <property type="entry name" value="CRISPR-associated endonuclease Cas1, C-terminal domain"/>
    <property type="match status" value="1"/>
</dbReference>
<keyword evidence="5 10" id="KW-0460">Magnesium</keyword>
<dbReference type="PANTHER" id="PTHR34353:SF2">
    <property type="entry name" value="CRISPR-ASSOCIATED ENDONUCLEASE CAS1 1"/>
    <property type="match status" value="1"/>
</dbReference>
<dbReference type="Pfam" id="PF01867">
    <property type="entry name" value="Cas_Cas1"/>
    <property type="match status" value="1"/>
</dbReference>
<evidence type="ECO:0000256" key="3">
    <source>
        <dbReference type="ARBA" id="ARBA00022759"/>
    </source>
</evidence>
<dbReference type="InterPro" id="IPR002729">
    <property type="entry name" value="CRISPR-assoc_Cas1"/>
</dbReference>
<dbReference type="InterPro" id="IPR042206">
    <property type="entry name" value="CRISPR-assoc_Cas1_C"/>
</dbReference>
<evidence type="ECO:0000313" key="12">
    <source>
        <dbReference type="Proteomes" id="UP000231383"/>
    </source>
</evidence>
<dbReference type="Proteomes" id="UP000231383">
    <property type="component" value="Unassembled WGS sequence"/>
</dbReference>
<proteinExistence type="inferred from homology"/>
<dbReference type="EMBL" id="PFSC01000003">
    <property type="protein sequence ID" value="PJC34305.1"/>
    <property type="molecule type" value="Genomic_DNA"/>
</dbReference>
<keyword evidence="1 10" id="KW-0540">Nuclease</keyword>
<dbReference type="PANTHER" id="PTHR34353">
    <property type="entry name" value="CRISPR-ASSOCIATED ENDONUCLEASE CAS1 1"/>
    <property type="match status" value="1"/>
</dbReference>
<dbReference type="GO" id="GO:0043571">
    <property type="term" value="P:maintenance of CRISPR repeat elements"/>
    <property type="evidence" value="ECO:0007669"/>
    <property type="project" value="UniProtKB-UniRule"/>
</dbReference>
<sequence length="318" mass="37371">MLTLPDFREKKIVFIQAEKNIDHQIRFWNSNIRIFKDGEPVDQISCYLVLCVVIIGNTSITSTLIQRAKKYGISILLLNYSLKAYAEINSLAEGNTAIRDRQYRMGDAQACIFAKKLVSDKIQNQFALLRKVKKSNKDIFDQTIAKIDDVKSLSELLGHEGSFANHYFQQLFSPYDWNRRAPQTKEDITNFLMDIGYTYLLNYIDSILRLFGFDTYKGFYHQLFFQRKSLSCDLMEPMRPIVDHQIIKAYNLGMVRTKDFVFKNGSFALKTDPKIRSKYSLMFFECISKEKESIYSYLRQYYLHLMDPTRYSFPQFSL</sequence>
<reference evidence="12" key="1">
    <citation type="submission" date="2017-09" db="EMBL/GenBank/DDBJ databases">
        <title>Depth-based differentiation of microbial function through sediment-hosted aquifers and enrichment of novel symbionts in the deep terrestrial subsurface.</title>
        <authorList>
            <person name="Probst A.J."/>
            <person name="Ladd B."/>
            <person name="Jarett J.K."/>
            <person name="Geller-Mcgrath D.E."/>
            <person name="Sieber C.M.K."/>
            <person name="Emerson J.B."/>
            <person name="Anantharaman K."/>
            <person name="Thomas B.C."/>
            <person name="Malmstrom R."/>
            <person name="Stieglmeier M."/>
            <person name="Klingl A."/>
            <person name="Woyke T."/>
            <person name="Ryan C.M."/>
            <person name="Banfield J.F."/>
        </authorList>
    </citation>
    <scope>NUCLEOTIDE SEQUENCE [LARGE SCALE GENOMIC DNA]</scope>
</reference>
<feature type="binding site" evidence="10">
    <location>
        <position position="160"/>
    </location>
    <ligand>
        <name>Mn(2+)</name>
        <dbReference type="ChEBI" id="CHEBI:29035"/>
    </ligand>
</feature>
<dbReference type="EC" id="3.1.-.-" evidence="10"/>
<comment type="function">
    <text evidence="10">CRISPR (clustered regularly interspaced short palindromic repeat), is an adaptive immune system that provides protection against mobile genetic elements (viruses, transposable elements and conjugative plasmids). CRISPR clusters contain spacers, sequences complementary to antecedent mobile elements, and target invading nucleic acids. CRISPR clusters are transcribed and processed into CRISPR RNA (crRNA). Acts as a dsDNA endonuclease. Involved in the integration of spacer DNA into the CRISPR cassette.</text>
</comment>
<evidence type="ECO:0000256" key="6">
    <source>
        <dbReference type="ARBA" id="ARBA00023118"/>
    </source>
</evidence>
<keyword evidence="6 10" id="KW-0051">Antiviral defense</keyword>
<evidence type="ECO:0000256" key="5">
    <source>
        <dbReference type="ARBA" id="ARBA00022842"/>
    </source>
</evidence>
<comment type="cofactor">
    <cofactor evidence="10">
        <name>Mg(2+)</name>
        <dbReference type="ChEBI" id="CHEBI:18420"/>
    </cofactor>
    <cofactor evidence="10">
        <name>Mn(2+)</name>
        <dbReference type="ChEBI" id="CHEBI:29035"/>
    </cofactor>
</comment>
<comment type="caution">
    <text evidence="11">The sequence shown here is derived from an EMBL/GenBank/DDBJ whole genome shotgun (WGS) entry which is preliminary data.</text>
</comment>
<dbReference type="GO" id="GO:0016787">
    <property type="term" value="F:hydrolase activity"/>
    <property type="evidence" value="ECO:0007669"/>
    <property type="project" value="UniProtKB-KW"/>
</dbReference>
<keyword evidence="2 10" id="KW-0479">Metal-binding</keyword>
<dbReference type="InterPro" id="IPR042211">
    <property type="entry name" value="CRISPR-assoc_Cas1_N"/>
</dbReference>
<organism evidence="11 12">
    <name type="scientific">Candidatus Roizmanbacteria bacterium CG_4_9_14_0_2_um_filter_39_13</name>
    <dbReference type="NCBI Taxonomy" id="1974839"/>
    <lineage>
        <taxon>Bacteria</taxon>
        <taxon>Candidatus Roizmaniibacteriota</taxon>
    </lineage>
</organism>
<evidence type="ECO:0000313" key="11">
    <source>
        <dbReference type="EMBL" id="PJC34305.1"/>
    </source>
</evidence>
<keyword evidence="3 10" id="KW-0255">Endonuclease</keyword>
<evidence type="ECO:0000256" key="10">
    <source>
        <dbReference type="HAMAP-Rule" id="MF_01470"/>
    </source>
</evidence>
<dbReference type="HAMAP" id="MF_01470">
    <property type="entry name" value="Cas1"/>
    <property type="match status" value="1"/>
</dbReference>
<evidence type="ECO:0000256" key="9">
    <source>
        <dbReference type="ARBA" id="ARBA00038592"/>
    </source>
</evidence>
<comment type="subunit">
    <text evidence="9 10">Homodimer, forms a heterotetramer with a Cas2 homodimer.</text>
</comment>
<dbReference type="NCBIfam" id="TIGR00287">
    <property type="entry name" value="cas1"/>
    <property type="match status" value="1"/>
</dbReference>
<keyword evidence="4 10" id="KW-0378">Hydrolase</keyword>
<dbReference type="InterPro" id="IPR050646">
    <property type="entry name" value="Cas1"/>
</dbReference>
<keyword evidence="7 10" id="KW-0238">DNA-binding</keyword>
<evidence type="ECO:0000256" key="1">
    <source>
        <dbReference type="ARBA" id="ARBA00022722"/>
    </source>
</evidence>
<keyword evidence="8 10" id="KW-0464">Manganese</keyword>
<name>A0A2M8F4S8_9BACT</name>
<dbReference type="GO" id="GO:0003677">
    <property type="term" value="F:DNA binding"/>
    <property type="evidence" value="ECO:0007669"/>
    <property type="project" value="UniProtKB-KW"/>
</dbReference>
<dbReference type="GO" id="GO:0004519">
    <property type="term" value="F:endonuclease activity"/>
    <property type="evidence" value="ECO:0007669"/>
    <property type="project" value="UniProtKB-UniRule"/>
</dbReference>
<dbReference type="CDD" id="cd09634">
    <property type="entry name" value="Cas1_I-II-III"/>
    <property type="match status" value="1"/>
</dbReference>
<evidence type="ECO:0000256" key="2">
    <source>
        <dbReference type="ARBA" id="ARBA00022723"/>
    </source>
</evidence>
<gene>
    <name evidence="10 11" type="primary">cas1</name>
    <name evidence="11" type="ORF">CO051_00100</name>
</gene>
<evidence type="ECO:0000256" key="8">
    <source>
        <dbReference type="ARBA" id="ARBA00023211"/>
    </source>
</evidence>
<dbReference type="GO" id="GO:0051607">
    <property type="term" value="P:defense response to virus"/>
    <property type="evidence" value="ECO:0007669"/>
    <property type="project" value="UniProtKB-UniRule"/>
</dbReference>
<evidence type="ECO:0000256" key="4">
    <source>
        <dbReference type="ARBA" id="ARBA00022801"/>
    </source>
</evidence>